<name>A0A1H9H576_9GAMM</name>
<evidence type="ECO:0000256" key="1">
    <source>
        <dbReference type="SAM" id="Phobius"/>
    </source>
</evidence>
<keyword evidence="1" id="KW-0812">Transmembrane</keyword>
<accession>A0A1H9H576</accession>
<protein>
    <submittedName>
        <fullName evidence="2">Uncharacterized protein</fullName>
    </submittedName>
</protein>
<reference evidence="3" key="1">
    <citation type="submission" date="2016-10" db="EMBL/GenBank/DDBJ databases">
        <authorList>
            <person name="Varghese N."/>
            <person name="Submissions S."/>
        </authorList>
    </citation>
    <scope>NUCLEOTIDE SEQUENCE [LARGE SCALE GENOMIC DNA]</scope>
    <source>
        <strain evidence="3">DSM 18887</strain>
    </source>
</reference>
<gene>
    <name evidence="2" type="ORF">SAMN03080615_01948</name>
</gene>
<keyword evidence="1" id="KW-1133">Transmembrane helix</keyword>
<dbReference type="AlphaFoldDB" id="A0A1H9H576"/>
<evidence type="ECO:0000313" key="3">
    <source>
        <dbReference type="Proteomes" id="UP000198749"/>
    </source>
</evidence>
<dbReference type="Proteomes" id="UP000198749">
    <property type="component" value="Unassembled WGS sequence"/>
</dbReference>
<dbReference type="EMBL" id="FOGB01000005">
    <property type="protein sequence ID" value="SEQ57470.1"/>
    <property type="molecule type" value="Genomic_DNA"/>
</dbReference>
<keyword evidence="1" id="KW-0472">Membrane</keyword>
<organism evidence="2 3">
    <name type="scientific">Amphritea atlantica</name>
    <dbReference type="NCBI Taxonomy" id="355243"/>
    <lineage>
        <taxon>Bacteria</taxon>
        <taxon>Pseudomonadati</taxon>
        <taxon>Pseudomonadota</taxon>
        <taxon>Gammaproteobacteria</taxon>
        <taxon>Oceanospirillales</taxon>
        <taxon>Oceanospirillaceae</taxon>
        <taxon>Amphritea</taxon>
    </lineage>
</organism>
<proteinExistence type="predicted"/>
<evidence type="ECO:0000313" key="2">
    <source>
        <dbReference type="EMBL" id="SEQ57470.1"/>
    </source>
</evidence>
<keyword evidence="3" id="KW-1185">Reference proteome</keyword>
<sequence>MNFLRKIIFSLIFLCVCLVGWLFFTYKNLAYVNVKNLTSDRVELKLNGDKYFIDKYMGVEVSPLSGRLKVEFIREGRSSSKCDLEVFPFRLCYFELYVRDDGVKCYVCDSM</sequence>
<dbReference type="STRING" id="355243.SAMN03080615_01948"/>
<feature type="transmembrane region" description="Helical" evidence="1">
    <location>
        <begin position="7"/>
        <end position="26"/>
    </location>
</feature>